<dbReference type="Proteomes" id="UP000310066">
    <property type="component" value="Unassembled WGS sequence"/>
</dbReference>
<dbReference type="AlphaFoldDB" id="A0A4V5N6N2"/>
<dbReference type="PANTHER" id="PTHR37017:SF11">
    <property type="entry name" value="ESTERASE_LIPASE_THIOESTERASE DOMAIN-CONTAINING PROTEIN"/>
    <property type="match status" value="1"/>
</dbReference>
<dbReference type="Gene3D" id="3.40.50.1820">
    <property type="entry name" value="alpha/beta hydrolase"/>
    <property type="match status" value="1"/>
</dbReference>
<evidence type="ECO:0000313" key="2">
    <source>
        <dbReference type="EMBL" id="KAK0320647.1"/>
    </source>
</evidence>
<evidence type="ECO:0000259" key="1">
    <source>
        <dbReference type="Pfam" id="PF12697"/>
    </source>
</evidence>
<dbReference type="Proteomes" id="UP001175353">
    <property type="component" value="Unassembled WGS sequence"/>
</dbReference>
<dbReference type="OrthoDB" id="1263307at2759"/>
<gene>
    <name evidence="4" type="ORF">B0A54_12403</name>
    <name evidence="2" type="ORF">LTR82_008360</name>
    <name evidence="3" type="ORF">LTR91_006601</name>
</gene>
<dbReference type="EMBL" id="JASUXU010000024">
    <property type="protein sequence ID" value="KAK0320647.1"/>
    <property type="molecule type" value="Genomic_DNA"/>
</dbReference>
<accession>A0A4V5N6N2</accession>
<dbReference type="InterPro" id="IPR052897">
    <property type="entry name" value="Sec-Metab_Biosynth_Hydrolase"/>
</dbReference>
<dbReference type="STRING" id="329885.A0A4V5N6N2"/>
<dbReference type="EMBL" id="NAJP01000060">
    <property type="protein sequence ID" value="TKA36389.1"/>
    <property type="molecule type" value="Genomic_DNA"/>
</dbReference>
<dbReference type="Proteomes" id="UP001168146">
    <property type="component" value="Unassembled WGS sequence"/>
</dbReference>
<reference evidence="2" key="2">
    <citation type="submission" date="2021-12" db="EMBL/GenBank/DDBJ databases">
        <title>Black yeast isolated from Biological Soil Crust.</title>
        <authorList>
            <person name="Kurbessoian T."/>
        </authorList>
    </citation>
    <scope>NUCLEOTIDE SEQUENCE</scope>
    <source>
        <strain evidence="2">CCFEE 5208</strain>
    </source>
</reference>
<evidence type="ECO:0000313" key="5">
    <source>
        <dbReference type="Proteomes" id="UP000310066"/>
    </source>
</evidence>
<protein>
    <recommendedName>
        <fullName evidence="1">AB hydrolase-1 domain-containing protein</fullName>
    </recommendedName>
</protein>
<reference evidence="4 5" key="1">
    <citation type="submission" date="2017-03" db="EMBL/GenBank/DDBJ databases">
        <title>Genomes of endolithic fungi from Antarctica.</title>
        <authorList>
            <person name="Coleine C."/>
            <person name="Masonjones S."/>
            <person name="Stajich J.E."/>
        </authorList>
    </citation>
    <scope>NUCLEOTIDE SEQUENCE [LARGE SCALE GENOMIC DNA]</scope>
    <source>
        <strain evidence="4 5">CCFEE 5311</strain>
    </source>
</reference>
<proteinExistence type="predicted"/>
<reference evidence="3" key="3">
    <citation type="submission" date="2023-06" db="EMBL/GenBank/DDBJ databases">
        <title>Black Yeasts Isolated from many extreme environments.</title>
        <authorList>
            <person name="Coleine C."/>
            <person name="Stajich J.E."/>
            <person name="Selbmann L."/>
        </authorList>
    </citation>
    <scope>NUCLEOTIDE SEQUENCE</scope>
    <source>
        <strain evidence="3">CCFEE 5200</strain>
    </source>
</reference>
<evidence type="ECO:0000313" key="4">
    <source>
        <dbReference type="EMBL" id="TKA36389.1"/>
    </source>
</evidence>
<keyword evidence="6" id="KW-1185">Reference proteome</keyword>
<dbReference type="SUPFAM" id="SSF53474">
    <property type="entry name" value="alpha/beta-Hydrolases"/>
    <property type="match status" value="1"/>
</dbReference>
<feature type="domain" description="AB hydrolase-1" evidence="1">
    <location>
        <begin position="6"/>
        <end position="243"/>
    </location>
</feature>
<sequence length="253" mass="27151">MAKPTLVLVHGSWHCPEHYDLLVPALSHLGYRSAAVSLPSTQSAEDPPHTFADDTAAVREVVLRELDQGNNVVVISHSYGGCPANNALEGLDRKSRTAAGHETAVNALVFIAAIPIAVGGTMFEAGGSKIHPVQDFSKSKHFSEVGAPGPGYYFFNDLPPASVQKYSALLKSQAWIAYQDRTTYAAFMDIPSWYLYCEKDQAIPPAAQRGIVQAAEAAGAKMKTVSFESSHSPFLSMPQATAEFIVKVAEESA</sequence>
<organism evidence="4 5">
    <name type="scientific">Friedmanniomyces endolithicus</name>
    <dbReference type="NCBI Taxonomy" id="329885"/>
    <lineage>
        <taxon>Eukaryota</taxon>
        <taxon>Fungi</taxon>
        <taxon>Dikarya</taxon>
        <taxon>Ascomycota</taxon>
        <taxon>Pezizomycotina</taxon>
        <taxon>Dothideomycetes</taxon>
        <taxon>Dothideomycetidae</taxon>
        <taxon>Mycosphaerellales</taxon>
        <taxon>Teratosphaeriaceae</taxon>
        <taxon>Friedmanniomyces</taxon>
    </lineage>
</organism>
<comment type="caution">
    <text evidence="4">The sequence shown here is derived from an EMBL/GenBank/DDBJ whole genome shotgun (WGS) entry which is preliminary data.</text>
</comment>
<evidence type="ECO:0000313" key="6">
    <source>
        <dbReference type="Proteomes" id="UP001175353"/>
    </source>
</evidence>
<dbReference type="EMBL" id="JAUJLE010000045">
    <property type="protein sequence ID" value="KAK0997634.1"/>
    <property type="molecule type" value="Genomic_DNA"/>
</dbReference>
<dbReference type="InterPro" id="IPR029058">
    <property type="entry name" value="AB_hydrolase_fold"/>
</dbReference>
<name>A0A4V5N6N2_9PEZI</name>
<dbReference type="InterPro" id="IPR000073">
    <property type="entry name" value="AB_hydrolase_1"/>
</dbReference>
<dbReference type="PANTHER" id="PTHR37017">
    <property type="entry name" value="AB HYDROLASE-1 DOMAIN-CONTAINING PROTEIN-RELATED"/>
    <property type="match status" value="1"/>
</dbReference>
<dbReference type="Pfam" id="PF12697">
    <property type="entry name" value="Abhydrolase_6"/>
    <property type="match status" value="1"/>
</dbReference>
<evidence type="ECO:0000313" key="3">
    <source>
        <dbReference type="EMBL" id="KAK0997634.1"/>
    </source>
</evidence>